<name>A0A0F7KUB1_9SPHN</name>
<evidence type="ECO:0000313" key="2">
    <source>
        <dbReference type="Proteomes" id="UP000034392"/>
    </source>
</evidence>
<protein>
    <submittedName>
        <fullName evidence="1">Uncharacterized protein</fullName>
    </submittedName>
</protein>
<dbReference type="PATRIC" id="fig|1267766.3.peg.1746"/>
<reference evidence="1" key="1">
    <citation type="submission" date="2015-05" db="EMBL/GenBank/DDBJ databases">
        <title>The complete genome of Altererythrobacter atlanticus strain 26DY36.</title>
        <authorList>
            <person name="Wu Y.-H."/>
            <person name="Cheng H."/>
            <person name="Wu X.-W."/>
        </authorList>
    </citation>
    <scope>NUCLEOTIDE SEQUENCE [LARGE SCALE GENOMIC DNA]</scope>
    <source>
        <strain evidence="1">26DY36</strain>
    </source>
</reference>
<dbReference type="STRING" id="1267766.WYH_01730"/>
<proteinExistence type="predicted"/>
<organism evidence="1 2">
    <name type="scientific">Croceibacterium atlanticum</name>
    <dbReference type="NCBI Taxonomy" id="1267766"/>
    <lineage>
        <taxon>Bacteria</taxon>
        <taxon>Pseudomonadati</taxon>
        <taxon>Pseudomonadota</taxon>
        <taxon>Alphaproteobacteria</taxon>
        <taxon>Sphingomonadales</taxon>
        <taxon>Erythrobacteraceae</taxon>
        <taxon>Croceibacterium</taxon>
    </lineage>
</organism>
<dbReference type="InterPro" id="IPR022134">
    <property type="entry name" value="DUF3667"/>
</dbReference>
<dbReference type="KEGG" id="aay:WYH_01730"/>
<dbReference type="Proteomes" id="UP000034392">
    <property type="component" value="Chromosome"/>
</dbReference>
<dbReference type="Pfam" id="PF12412">
    <property type="entry name" value="DUF3667"/>
    <property type="match status" value="1"/>
</dbReference>
<dbReference type="EMBL" id="CP011452">
    <property type="protein sequence ID" value="AKH42766.1"/>
    <property type="molecule type" value="Genomic_DNA"/>
</dbReference>
<dbReference type="RefSeq" id="WP_046903500.1">
    <property type="nucleotide sequence ID" value="NZ_CP011452.2"/>
</dbReference>
<accession>A0A0F7KUB1</accession>
<dbReference type="AlphaFoldDB" id="A0A0F7KUB1"/>
<dbReference type="OrthoDB" id="9111327at2"/>
<evidence type="ECO:0000313" key="1">
    <source>
        <dbReference type="EMBL" id="AKH42766.1"/>
    </source>
</evidence>
<gene>
    <name evidence="1" type="ORF">WYH_01730</name>
</gene>
<keyword evidence="2" id="KW-1185">Reference proteome</keyword>
<sequence>MSIFDSIGTMFEGGLFARAVEPRAGEAADEGDYSGTCLNCGTQRVGHYCHHCGQSAHIHRSMGAFLHDLLHGALHFEGKTWHTLPLLVTKPGQLTRRYIQGERARFVSPMALFLFSVFLMFAIFQIAGIGTPTELEGATAEIALEGAELENGKQEIAATRESLKEELESLPADAPERAALQSQLDGLDQVSNVGERYLVGGEDGDGIRLRSIRTGSPFLDHGIEKWEKNPALMLYKLQANSYKFSWLLIPLSIPFLWLIFAWKRGFGAYDHAVFVTYSLSFMTLFYVTLTILATLGLGSMWVALAGSSIPIWHIYRQLKGAYGLSRFSAVWRTIVLVFFIFVIISLFVNLLLLLGAMG</sequence>